<evidence type="ECO:0000259" key="7">
    <source>
        <dbReference type="Pfam" id="PF05170"/>
    </source>
</evidence>
<sequence length="1528" mass="171328">MKRIFKIAGFVVGGILILLAVLLFTISTGNFNQWIATKISQNGNQQLNGKLIIKSIEGNPLSHFKVNGIRIEQDEKDLVSLSILEIKLNPWAILSKKIKLDLINLKGLRLELEEGSDSLWNFQKLFPQGETAKKDTTKTSFNWKIDLEKVHVTDFEANIQTRDTSSRIPRSLKLDASLSFKIATNSVKLNLDRFKLSSQQPSLQIDQLKFQATLVDSVYSWQDFELQLGVTAIQSWGFIPLNKPYYSELSFKASPLNFDELNEWLPDLHGEVWIELLLRNQSNSSNINCNITQNKQSIKIQGQIADLNSIPTYQGLIKMDSLNGEYWTQRAKLQSNTKGSIQFKGKGFDFRKGSLYGKAQFSDLKYGDYKLDSLLLSLNKEKDAIKGGLEGRTIFGDLVSKFQLEDVFSEPKYDIIIQLLRINIGALIGNEKLSSNINLNLQGKGQGVLPGEIKADIQLQSEKSHLFGQPISLADAKFGIKKEEYTIKGIHIETPYLKASLQGSGHLSGQNQLGFSIRAEKIEKTMETLGLPITHFKGELDGELSGPFSQLAFQSNARIEEIRTQKFGISNTEASINALLSLSHFQSKSDSSWLDNSSFPINLQNLYLHAGSKIGHANFGNYYLENFTSEIEKKGQNLKGKLLANTIFGSLKTTMDISQIFTNPSYSILSKVDNINLATITRNDTLQSDINLIFEANGTGINPDSLMTEIRMQVDSSTFLGMPLNDFDAQLSVKQGMYLLEGFKIETPFVLGEVSGKGHWKKSNQLALDIKTKDIQMLSSALKQENLSFAGQLETNISGPSDCIHVYTRLLLEELKYDSIAANRIETQANLSFYNKGYSGNVDLEIKNTHFQNLEVEMMKLQSSLDQEKVVSSFAFHASDSLNGNILSEWHMGQNPSLYLPKIDFNIYNNHWLGGGSDSFIHFGKDSIEFQKFEIASDKSAVKVDGVVAFRGNQDLHLAITNMNLSQFSKLKLMPYQYSGKLNFGLDIAGTAENPIAGGSLVITQPVMDQLNYSHFSNSFKYAEEVFTLSSTLSRKTEPIISAKLQLPVRFAFTDSLFVFRANKPLDAKIKINELDLGQFAPYLPLRDLEAKALVSMDMDIGNTIRKPKLSGEFKLNKGVVIYNKLGIDYSQIEMRSQLKDNLFLLDTLRVLSGEGKLNVRGAIEIDSLGDDAIKNMDIKLKGENFTALNSEMVKAILNTDLSIKGDAKHSVFDGNLTILSSFLNTDILLKEYNSSVVDMDQPLLVKAQEKSIELQNQQRVKKDTNLKVTPDIYKNLTGQFLIEIPRNSWLKGKNMNFELAGKIKAIKEGEQIDFFGDLNIKRGYYKIYGRRLEVEEGKITLTGGQQINPVVNFKIAYKFRDPENQLQKLNLNISGRVSQPKVEFFLEDSPIEEKDAISYLLFNKSPSQLDTRETASASNSNVDIAKDLAIGQISTVMKDALQSSLGLDVIEISGKGGGNQSSVSIGKYITNNLFLSYERTFALNKKDKTIEPEKISIEYQFYRSLFLQATNQSTNSGFDFIIKWTWK</sequence>
<dbReference type="EMBL" id="QQWG01000024">
    <property type="protein sequence ID" value="RRG19200.1"/>
    <property type="molecule type" value="Genomic_DNA"/>
</dbReference>
<proteinExistence type="predicted"/>
<protein>
    <submittedName>
        <fullName evidence="8">Translocation/assembly module TamB</fullName>
    </submittedName>
</protein>
<keyword evidence="3 5" id="KW-1133">Transmembrane helix</keyword>
<evidence type="ECO:0000313" key="8">
    <source>
        <dbReference type="EMBL" id="RRG19200.1"/>
    </source>
</evidence>
<evidence type="ECO:0000256" key="2">
    <source>
        <dbReference type="ARBA" id="ARBA00022692"/>
    </source>
</evidence>
<dbReference type="InterPro" id="IPR007844">
    <property type="entry name" value="AsmA"/>
</dbReference>
<feature type="domain" description="AsmA" evidence="7">
    <location>
        <begin position="1"/>
        <end position="154"/>
    </location>
</feature>
<evidence type="ECO:0000256" key="5">
    <source>
        <dbReference type="SAM" id="Phobius"/>
    </source>
</evidence>
<feature type="domain" description="Translocation and assembly module TamB C-terminal" evidence="6">
    <location>
        <begin position="1153"/>
        <end position="1526"/>
    </location>
</feature>
<accession>A0A425XX39</accession>
<name>A0A425XX39_9BACT</name>
<evidence type="ECO:0000256" key="1">
    <source>
        <dbReference type="ARBA" id="ARBA00004167"/>
    </source>
</evidence>
<gene>
    <name evidence="8" type="ORF">DWB61_16510</name>
</gene>
<dbReference type="PANTHER" id="PTHR36985:SF1">
    <property type="entry name" value="TRANSLOCATION AND ASSEMBLY MODULE SUBUNIT TAMB"/>
    <property type="match status" value="1"/>
</dbReference>
<feature type="transmembrane region" description="Helical" evidence="5">
    <location>
        <begin position="7"/>
        <end position="26"/>
    </location>
</feature>
<evidence type="ECO:0000256" key="4">
    <source>
        <dbReference type="ARBA" id="ARBA00023136"/>
    </source>
</evidence>
<dbReference type="OrthoDB" id="9811276at2"/>
<comment type="caution">
    <text evidence="8">The sequence shown here is derived from an EMBL/GenBank/DDBJ whole genome shotgun (WGS) entry which is preliminary data.</text>
</comment>
<evidence type="ECO:0000256" key="3">
    <source>
        <dbReference type="ARBA" id="ARBA00022989"/>
    </source>
</evidence>
<organism evidence="8 9">
    <name type="scientific">Ancylomarina euxinus</name>
    <dbReference type="NCBI Taxonomy" id="2283627"/>
    <lineage>
        <taxon>Bacteria</taxon>
        <taxon>Pseudomonadati</taxon>
        <taxon>Bacteroidota</taxon>
        <taxon>Bacteroidia</taxon>
        <taxon>Marinilabiliales</taxon>
        <taxon>Marinifilaceae</taxon>
        <taxon>Ancylomarina</taxon>
    </lineage>
</organism>
<dbReference type="PANTHER" id="PTHR36985">
    <property type="entry name" value="TRANSLOCATION AND ASSEMBLY MODULE SUBUNIT TAMB"/>
    <property type="match status" value="1"/>
</dbReference>
<dbReference type="Pfam" id="PF05170">
    <property type="entry name" value="AsmA"/>
    <property type="match status" value="1"/>
</dbReference>
<dbReference type="RefSeq" id="WP_125032010.1">
    <property type="nucleotide sequence ID" value="NZ_JAPXVP010000021.1"/>
</dbReference>
<keyword evidence="9" id="KW-1185">Reference proteome</keyword>
<reference evidence="8 9" key="1">
    <citation type="submission" date="2018-07" db="EMBL/GenBank/DDBJ databases">
        <title>Draft genome sequence of Ancylomarina sp. M1P.</title>
        <authorList>
            <person name="Yadav S."/>
            <person name="Villanueva L."/>
            <person name="Damste J.S.S."/>
        </authorList>
    </citation>
    <scope>NUCLEOTIDE SEQUENCE [LARGE SCALE GENOMIC DNA]</scope>
    <source>
        <strain evidence="8 9">M1P</strain>
    </source>
</reference>
<keyword evidence="2 5" id="KW-0812">Transmembrane</keyword>
<dbReference type="GO" id="GO:0005886">
    <property type="term" value="C:plasma membrane"/>
    <property type="evidence" value="ECO:0007669"/>
    <property type="project" value="InterPro"/>
</dbReference>
<keyword evidence="4 5" id="KW-0472">Membrane</keyword>
<evidence type="ECO:0000313" key="9">
    <source>
        <dbReference type="Proteomes" id="UP000285794"/>
    </source>
</evidence>
<dbReference type="Proteomes" id="UP000285794">
    <property type="component" value="Unassembled WGS sequence"/>
</dbReference>
<comment type="subcellular location">
    <subcellularLocation>
        <location evidence="1">Membrane</location>
        <topology evidence="1">Single-pass membrane protein</topology>
    </subcellularLocation>
</comment>
<dbReference type="GO" id="GO:0009306">
    <property type="term" value="P:protein secretion"/>
    <property type="evidence" value="ECO:0007669"/>
    <property type="project" value="InterPro"/>
</dbReference>
<evidence type="ECO:0000259" key="6">
    <source>
        <dbReference type="Pfam" id="PF04357"/>
    </source>
</evidence>
<dbReference type="InterPro" id="IPR007452">
    <property type="entry name" value="TamB_C"/>
</dbReference>
<dbReference type="Pfam" id="PF04357">
    <property type="entry name" value="TamB"/>
    <property type="match status" value="1"/>
</dbReference>